<dbReference type="GO" id="GO:0004329">
    <property type="term" value="F:formate-tetrahydrofolate ligase activity"/>
    <property type="evidence" value="ECO:0007669"/>
    <property type="project" value="UniProtKB-EC"/>
</dbReference>
<dbReference type="PROSITE" id="PS00722">
    <property type="entry name" value="FTHFS_2"/>
    <property type="match status" value="1"/>
</dbReference>
<reference evidence="7" key="1">
    <citation type="submission" date="2021-01" db="EMBL/GenBank/DDBJ databases">
        <authorList>
            <person name="Corre E."/>
            <person name="Pelletier E."/>
            <person name="Niang G."/>
            <person name="Scheremetjew M."/>
            <person name="Finn R."/>
            <person name="Kale V."/>
            <person name="Holt S."/>
            <person name="Cochrane G."/>
            <person name="Meng A."/>
            <person name="Brown T."/>
            <person name="Cohen L."/>
        </authorList>
    </citation>
    <scope>NUCLEOTIDE SEQUENCE</scope>
    <source>
        <strain evidence="7">RCC1614</strain>
    </source>
</reference>
<dbReference type="InterPro" id="IPR020628">
    <property type="entry name" value="Formate_THF_ligase_CS"/>
</dbReference>
<dbReference type="InterPro" id="IPR027417">
    <property type="entry name" value="P-loop_NTPase"/>
</dbReference>
<dbReference type="FunFam" id="3.40.50.300:FF:001522">
    <property type="entry name" value="Probable MIS1-C1-tetrahydrofolate synthase, mitochondrial"/>
    <property type="match status" value="1"/>
</dbReference>
<dbReference type="FunFam" id="3.10.410.10:FF:000001">
    <property type="entry name" value="Putative formate--tetrahydrofolate ligase"/>
    <property type="match status" value="1"/>
</dbReference>
<dbReference type="UniPathway" id="UPA00193"/>
<dbReference type="SUPFAM" id="SSF52540">
    <property type="entry name" value="P-loop containing nucleoside triphosphate hydrolases"/>
    <property type="match status" value="1"/>
</dbReference>
<protein>
    <recommendedName>
        <fullName evidence="2">formate--tetrahydrofolate ligase</fullName>
        <ecNumber evidence="2">6.3.4.3</ecNumber>
    </recommendedName>
</protein>
<keyword evidence="5" id="KW-0547">Nucleotide-binding</keyword>
<dbReference type="GO" id="GO:0035999">
    <property type="term" value="P:tetrahydrofolate interconversion"/>
    <property type="evidence" value="ECO:0007669"/>
    <property type="project" value="UniProtKB-UniPathway"/>
</dbReference>
<evidence type="ECO:0000256" key="2">
    <source>
        <dbReference type="ARBA" id="ARBA00012295"/>
    </source>
</evidence>
<evidence type="ECO:0000256" key="6">
    <source>
        <dbReference type="ARBA" id="ARBA00022840"/>
    </source>
</evidence>
<dbReference type="Gene3D" id="3.40.50.300">
    <property type="entry name" value="P-loop containing nucleotide triphosphate hydrolases"/>
    <property type="match status" value="2"/>
</dbReference>
<evidence type="ECO:0000256" key="1">
    <source>
        <dbReference type="ARBA" id="ARBA00004777"/>
    </source>
</evidence>
<proteinExistence type="inferred from homology"/>
<dbReference type="EC" id="6.3.4.3" evidence="2"/>
<name>A0A7R9TLW4_MICPS</name>
<dbReference type="Gene3D" id="1.10.8.770">
    <property type="match status" value="1"/>
</dbReference>
<organism evidence="7">
    <name type="scientific">Micromonas pusilla</name>
    <name type="common">Picoplanktonic green alga</name>
    <name type="synonym">Chromulina pusilla</name>
    <dbReference type="NCBI Taxonomy" id="38833"/>
    <lineage>
        <taxon>Eukaryota</taxon>
        <taxon>Viridiplantae</taxon>
        <taxon>Chlorophyta</taxon>
        <taxon>Mamiellophyceae</taxon>
        <taxon>Mamiellales</taxon>
        <taxon>Mamiellaceae</taxon>
        <taxon>Micromonas</taxon>
    </lineage>
</organism>
<evidence type="ECO:0000256" key="5">
    <source>
        <dbReference type="ARBA" id="ARBA00022741"/>
    </source>
</evidence>
<gene>
    <name evidence="7" type="ORF">MPUS1402_LOCUS6150</name>
</gene>
<dbReference type="HAMAP" id="MF_01543">
    <property type="entry name" value="FTHFS"/>
    <property type="match status" value="1"/>
</dbReference>
<evidence type="ECO:0000256" key="4">
    <source>
        <dbReference type="ARBA" id="ARBA00022598"/>
    </source>
</evidence>
<dbReference type="CDD" id="cd00477">
    <property type="entry name" value="FTHFS"/>
    <property type="match status" value="1"/>
</dbReference>
<dbReference type="AlphaFoldDB" id="A0A7R9TLW4"/>
<evidence type="ECO:0000256" key="3">
    <source>
        <dbReference type="ARBA" id="ARBA00022563"/>
    </source>
</evidence>
<evidence type="ECO:0000313" key="7">
    <source>
        <dbReference type="EMBL" id="CAD8238364.1"/>
    </source>
</evidence>
<dbReference type="EMBL" id="HBDY01008299">
    <property type="protein sequence ID" value="CAD8238364.1"/>
    <property type="molecule type" value="Transcribed_RNA"/>
</dbReference>
<accession>A0A7R9TLW4</accession>
<dbReference type="Pfam" id="PF01268">
    <property type="entry name" value="FTHFS"/>
    <property type="match status" value="1"/>
</dbReference>
<dbReference type="GO" id="GO:0005524">
    <property type="term" value="F:ATP binding"/>
    <property type="evidence" value="ECO:0007669"/>
    <property type="project" value="UniProtKB-KW"/>
</dbReference>
<dbReference type="InterPro" id="IPR000559">
    <property type="entry name" value="Formate_THF_ligase"/>
</dbReference>
<sequence>MGNGQSVNAAKRQSLRKLTDIISPVPADIDVAQRAVAVPIKTIAAACGLAEDDYEPYGRYKAKVSERVASRKTDTTSGQRGGYYVVVAGINPTPLGEGKSTTTIGLAQAMGAHLERPTVACIRQPSMGPTFGIKGGAAGGGYSQVIPMEEMNLHLTGDIHAIGAANNLLAAAVDTRVFHELTQKDEALFDRLCPKGKNGKRGAFAKSMRGRLERLGLGHKRDDADALTTEERAKFARLDIDRERISWRRVVDMNDRFLRKITIGQSDTEKGFTRETGFDITVASEIMAVLAMTTSMEDMERRLGAMVVAPDVRGNPVTADDLGVTGALLALMKDAIKPTLMQTLEGTPVLVHAGPFANIASGNSSVIADQIGLSMVGEGGFVLTEAGFGADIGLEKFMHLKCRSSGLKPHAAVIVATVRALKLHGGGPAVTPGKPLAEAYTREDVELVKKGVANLTRHVENTKKFGVPVVVALNVFPSDTAEEHEAIRAAAIAAGADDCVLCTHHAEGGKGATKLGEAVAAACEKNKDAKEFKLLYPDSMGIKEKISKIACELYRAKDVSFSEQAEEKIAMFTAQGFARLPICMAKTQYSFSHDANLKGAPSGFTLPIGDVRCSAGAGFIVPLVGAFPTIPGLPTRPAYYEIGVDTKTDRVVGLS</sequence>
<keyword evidence="6" id="KW-0067">ATP-binding</keyword>
<dbReference type="PROSITE" id="PS00721">
    <property type="entry name" value="FTHFS_1"/>
    <property type="match status" value="1"/>
</dbReference>
<dbReference type="Gene3D" id="3.10.410.10">
    <property type="entry name" value="Formyltetrahydrofolate synthetase, domain 3"/>
    <property type="match status" value="1"/>
</dbReference>
<dbReference type="FunFam" id="3.40.50.300:FF:000245">
    <property type="entry name" value="C-1-tetrahydrofolate synthase, cytoplasmic"/>
    <property type="match status" value="1"/>
</dbReference>
<comment type="pathway">
    <text evidence="1">One-carbon metabolism; tetrahydrofolate interconversion.</text>
</comment>
<keyword evidence="4" id="KW-0436">Ligase</keyword>
<keyword evidence="3" id="KW-0554">One-carbon metabolism</keyword>